<proteinExistence type="predicted"/>
<dbReference type="EMBL" id="CAVMJV010000013">
    <property type="protein sequence ID" value="CAK5049446.1"/>
    <property type="molecule type" value="Genomic_DNA"/>
</dbReference>
<name>A0ACB0YJI8_MELEN</name>
<accession>A0ACB0YJI8</accession>
<sequence>MGLKKIFVNIFKFNLSKTNFSAVFCSTIFGPSNSPFADSVTVISPEPILVFSSIIFGRTSASISFILSSKHSSTDSFSNFLNSKIFFLSLSRFFLDILAFVVVEGVSELDFLYF</sequence>
<organism evidence="1 2">
    <name type="scientific">Meloidogyne enterolobii</name>
    <name type="common">Root-knot nematode worm</name>
    <name type="synonym">Meloidogyne mayaguensis</name>
    <dbReference type="NCBI Taxonomy" id="390850"/>
    <lineage>
        <taxon>Eukaryota</taxon>
        <taxon>Metazoa</taxon>
        <taxon>Ecdysozoa</taxon>
        <taxon>Nematoda</taxon>
        <taxon>Chromadorea</taxon>
        <taxon>Rhabditida</taxon>
        <taxon>Tylenchina</taxon>
        <taxon>Tylenchomorpha</taxon>
        <taxon>Tylenchoidea</taxon>
        <taxon>Meloidogynidae</taxon>
        <taxon>Meloidogyninae</taxon>
        <taxon>Meloidogyne</taxon>
    </lineage>
</organism>
<dbReference type="Proteomes" id="UP001497535">
    <property type="component" value="Unassembled WGS sequence"/>
</dbReference>
<evidence type="ECO:0000313" key="1">
    <source>
        <dbReference type="EMBL" id="CAK5049446.1"/>
    </source>
</evidence>
<protein>
    <submittedName>
        <fullName evidence="1">Uncharacterized protein</fullName>
    </submittedName>
</protein>
<keyword evidence="2" id="KW-1185">Reference proteome</keyword>
<gene>
    <name evidence="1" type="ORF">MENTE1834_LOCUS13064</name>
</gene>
<reference evidence="1" key="1">
    <citation type="submission" date="2023-11" db="EMBL/GenBank/DDBJ databases">
        <authorList>
            <person name="Poullet M."/>
        </authorList>
    </citation>
    <scope>NUCLEOTIDE SEQUENCE</scope>
    <source>
        <strain evidence="1">E1834</strain>
    </source>
</reference>
<comment type="caution">
    <text evidence="1">The sequence shown here is derived from an EMBL/GenBank/DDBJ whole genome shotgun (WGS) entry which is preliminary data.</text>
</comment>
<evidence type="ECO:0000313" key="2">
    <source>
        <dbReference type="Proteomes" id="UP001497535"/>
    </source>
</evidence>